<feature type="domain" description="ABC transporter" evidence="8">
    <location>
        <begin position="5"/>
        <end position="230"/>
    </location>
</feature>
<dbReference type="InterPro" id="IPR017871">
    <property type="entry name" value="ABC_transporter-like_CS"/>
</dbReference>
<dbReference type="SUPFAM" id="SSF52540">
    <property type="entry name" value="P-loop containing nucleoside triphosphate hydrolases"/>
    <property type="match status" value="1"/>
</dbReference>
<dbReference type="PANTHER" id="PTHR42711:SF5">
    <property type="entry name" value="ABC TRANSPORTER ATP-BINDING PROTEIN NATA"/>
    <property type="match status" value="1"/>
</dbReference>
<sequence length="301" mass="32221">MDTVIDINDLRKSFGRTKALDGLELSVEQGHVHGFLGPNGAGKSTALRIILGLMRADGGSVRLLDGDPWKDAVRLHRRIAYVPGDVMLWPGLTGGQCIDVLAGAGVGLDDDRRAALTERFGLDPTKRISEYSKGNRQKVALVAALASRAELLLFDEPTSGLDPLMEEVFQQSVRERVDDGVSVLLSTHILAEAEALSDRVTIISQGRTIRTGGLAELRRGSRTKVHATTESEPTGLGDRSSVSELVLTSSAGGLDVRFDVDESALQEALDVLFAAGVHSLTVRPPNLDELFLDAYAGTVEA</sequence>
<comment type="caution">
    <text evidence="9">The sequence shown here is derived from an EMBL/GenBank/DDBJ whole genome shotgun (WGS) entry which is preliminary data.</text>
</comment>
<dbReference type="PROSITE" id="PS50893">
    <property type="entry name" value="ABC_TRANSPORTER_2"/>
    <property type="match status" value="1"/>
</dbReference>
<dbReference type="Gene3D" id="3.40.50.300">
    <property type="entry name" value="P-loop containing nucleotide triphosphate hydrolases"/>
    <property type="match status" value="1"/>
</dbReference>
<name>A0A4R7HVP4_9ACTN</name>
<evidence type="ECO:0000259" key="8">
    <source>
        <dbReference type="PROSITE" id="PS50893"/>
    </source>
</evidence>
<keyword evidence="5 9" id="KW-0067">ATP-binding</keyword>
<feature type="region of interest" description="Disordered" evidence="7">
    <location>
        <begin position="220"/>
        <end position="240"/>
    </location>
</feature>
<accession>A0A4R7HVP4</accession>
<evidence type="ECO:0000256" key="1">
    <source>
        <dbReference type="ARBA" id="ARBA00004202"/>
    </source>
</evidence>
<gene>
    <name evidence="9" type="ORF">BDK89_0637</name>
</gene>
<dbReference type="AlphaFoldDB" id="A0A4R7HVP4"/>
<dbReference type="GO" id="GO:0005886">
    <property type="term" value="C:plasma membrane"/>
    <property type="evidence" value="ECO:0007669"/>
    <property type="project" value="UniProtKB-SubCell"/>
</dbReference>
<dbReference type="EMBL" id="SOAU01000001">
    <property type="protein sequence ID" value="TDT15077.1"/>
    <property type="molecule type" value="Genomic_DNA"/>
</dbReference>
<evidence type="ECO:0000256" key="4">
    <source>
        <dbReference type="ARBA" id="ARBA00022741"/>
    </source>
</evidence>
<evidence type="ECO:0000256" key="7">
    <source>
        <dbReference type="SAM" id="MobiDB-lite"/>
    </source>
</evidence>
<keyword evidence="3" id="KW-0813">Transport</keyword>
<protein>
    <submittedName>
        <fullName evidence="9">ABC-2 type transport system ATP-binding protein</fullName>
    </submittedName>
</protein>
<dbReference type="InterPro" id="IPR050763">
    <property type="entry name" value="ABC_transporter_ATP-binding"/>
</dbReference>
<keyword evidence="6" id="KW-0046">Antibiotic resistance</keyword>
<keyword evidence="4" id="KW-0547">Nucleotide-binding</keyword>
<comment type="subcellular location">
    <subcellularLocation>
        <location evidence="1">Cell membrane</location>
        <topology evidence="1">Peripheral membrane protein</topology>
    </subcellularLocation>
</comment>
<proteinExistence type="inferred from homology"/>
<dbReference type="InterPro" id="IPR027417">
    <property type="entry name" value="P-loop_NTPase"/>
</dbReference>
<dbReference type="GO" id="GO:0005524">
    <property type="term" value="F:ATP binding"/>
    <property type="evidence" value="ECO:0007669"/>
    <property type="project" value="UniProtKB-KW"/>
</dbReference>
<evidence type="ECO:0000256" key="5">
    <source>
        <dbReference type="ARBA" id="ARBA00022840"/>
    </source>
</evidence>
<dbReference type="CDD" id="cd03230">
    <property type="entry name" value="ABC_DR_subfamily_A"/>
    <property type="match status" value="1"/>
</dbReference>
<dbReference type="GO" id="GO:0016887">
    <property type="term" value="F:ATP hydrolysis activity"/>
    <property type="evidence" value="ECO:0007669"/>
    <property type="project" value="InterPro"/>
</dbReference>
<comment type="similarity">
    <text evidence="2">Belongs to the ABC transporter superfamily.</text>
</comment>
<dbReference type="GO" id="GO:0046677">
    <property type="term" value="P:response to antibiotic"/>
    <property type="evidence" value="ECO:0007669"/>
    <property type="project" value="UniProtKB-KW"/>
</dbReference>
<evidence type="ECO:0000313" key="9">
    <source>
        <dbReference type="EMBL" id="TDT15077.1"/>
    </source>
</evidence>
<dbReference type="SMART" id="SM00382">
    <property type="entry name" value="AAA"/>
    <property type="match status" value="1"/>
</dbReference>
<dbReference type="PROSITE" id="PS00211">
    <property type="entry name" value="ABC_TRANSPORTER_1"/>
    <property type="match status" value="1"/>
</dbReference>
<reference evidence="9 10" key="1">
    <citation type="submission" date="2019-03" db="EMBL/GenBank/DDBJ databases">
        <title>Sequencing the genomes of 1000 actinobacteria strains.</title>
        <authorList>
            <person name="Klenk H.-P."/>
        </authorList>
    </citation>
    <scope>NUCLEOTIDE SEQUENCE [LARGE SCALE GENOMIC DNA]</scope>
    <source>
        <strain evidence="9 10">DSM 18936</strain>
    </source>
</reference>
<dbReference type="RefSeq" id="WP_133867568.1">
    <property type="nucleotide sequence ID" value="NZ_JAVJPS010000037.1"/>
</dbReference>
<evidence type="ECO:0000256" key="2">
    <source>
        <dbReference type="ARBA" id="ARBA00005417"/>
    </source>
</evidence>
<dbReference type="InterPro" id="IPR003439">
    <property type="entry name" value="ABC_transporter-like_ATP-bd"/>
</dbReference>
<dbReference type="Proteomes" id="UP000294558">
    <property type="component" value="Unassembled WGS sequence"/>
</dbReference>
<organism evidence="9 10">
    <name type="scientific">Ilumatobacter fluminis</name>
    <dbReference type="NCBI Taxonomy" id="467091"/>
    <lineage>
        <taxon>Bacteria</taxon>
        <taxon>Bacillati</taxon>
        <taxon>Actinomycetota</taxon>
        <taxon>Acidimicrobiia</taxon>
        <taxon>Acidimicrobiales</taxon>
        <taxon>Ilumatobacteraceae</taxon>
        <taxon>Ilumatobacter</taxon>
    </lineage>
</organism>
<dbReference type="InterPro" id="IPR003593">
    <property type="entry name" value="AAA+_ATPase"/>
</dbReference>
<keyword evidence="10" id="KW-1185">Reference proteome</keyword>
<dbReference type="PANTHER" id="PTHR42711">
    <property type="entry name" value="ABC TRANSPORTER ATP-BINDING PROTEIN"/>
    <property type="match status" value="1"/>
</dbReference>
<dbReference type="OrthoDB" id="9804819at2"/>
<evidence type="ECO:0000256" key="3">
    <source>
        <dbReference type="ARBA" id="ARBA00022448"/>
    </source>
</evidence>
<evidence type="ECO:0000256" key="6">
    <source>
        <dbReference type="ARBA" id="ARBA00023251"/>
    </source>
</evidence>
<evidence type="ECO:0000313" key="10">
    <source>
        <dbReference type="Proteomes" id="UP000294558"/>
    </source>
</evidence>
<dbReference type="Pfam" id="PF00005">
    <property type="entry name" value="ABC_tran"/>
    <property type="match status" value="1"/>
</dbReference>